<organism evidence="2 3">
    <name type="scientific">Amycolatopsis carbonis</name>
    <dbReference type="NCBI Taxonomy" id="715471"/>
    <lineage>
        <taxon>Bacteria</taxon>
        <taxon>Bacillati</taxon>
        <taxon>Actinomycetota</taxon>
        <taxon>Actinomycetes</taxon>
        <taxon>Pseudonocardiales</taxon>
        <taxon>Pseudonocardiaceae</taxon>
        <taxon>Amycolatopsis</taxon>
    </lineage>
</organism>
<keyword evidence="3" id="KW-1185">Reference proteome</keyword>
<accession>A0A9Y2MRX2</accession>
<dbReference type="KEGG" id="acab:QRX50_31425"/>
<sequence>MTTTEPAPLVAYTPKEVAGMFSMESDRWLRDGVRAGRYPCLRMAKNAIRLTAAHVQEIMKMHEEMQRQKPESKHDPHALFGAVKPRTVNRTKKS</sequence>
<evidence type="ECO:0000256" key="1">
    <source>
        <dbReference type="SAM" id="MobiDB-lite"/>
    </source>
</evidence>
<proteinExistence type="predicted"/>
<evidence type="ECO:0000313" key="2">
    <source>
        <dbReference type="EMBL" id="WIX75971.1"/>
    </source>
</evidence>
<dbReference type="Proteomes" id="UP001236014">
    <property type="component" value="Chromosome"/>
</dbReference>
<feature type="region of interest" description="Disordered" evidence="1">
    <location>
        <begin position="63"/>
        <end position="94"/>
    </location>
</feature>
<evidence type="ECO:0000313" key="3">
    <source>
        <dbReference type="Proteomes" id="UP001236014"/>
    </source>
</evidence>
<feature type="compositionally biased region" description="Basic and acidic residues" evidence="1">
    <location>
        <begin position="63"/>
        <end position="77"/>
    </location>
</feature>
<dbReference type="AlphaFoldDB" id="A0A9Y2MRX2"/>
<dbReference type="RefSeq" id="WP_285966733.1">
    <property type="nucleotide sequence ID" value="NZ_CP127294.1"/>
</dbReference>
<protein>
    <submittedName>
        <fullName evidence="2">Uncharacterized protein</fullName>
    </submittedName>
</protein>
<dbReference type="EMBL" id="CP127294">
    <property type="protein sequence ID" value="WIX75971.1"/>
    <property type="molecule type" value="Genomic_DNA"/>
</dbReference>
<gene>
    <name evidence="2" type="ORF">QRX50_31425</name>
</gene>
<reference evidence="2 3" key="1">
    <citation type="submission" date="2023-06" db="EMBL/GenBank/DDBJ databases">
        <authorList>
            <person name="Oyuntsetseg B."/>
            <person name="Kim S.B."/>
        </authorList>
    </citation>
    <scope>NUCLEOTIDE SEQUENCE [LARGE SCALE GENOMIC DNA]</scope>
    <source>
        <strain evidence="2 3">2-15</strain>
    </source>
</reference>
<name>A0A9Y2MRX2_9PSEU</name>